<dbReference type="Proteomes" id="UP001176961">
    <property type="component" value="Unassembled WGS sequence"/>
</dbReference>
<gene>
    <name evidence="6" type="ORF">CYNAS_LOCUS18254</name>
</gene>
<evidence type="ECO:0000256" key="2">
    <source>
        <dbReference type="ARBA" id="ARBA00022692"/>
    </source>
</evidence>
<feature type="transmembrane region" description="Helical" evidence="5">
    <location>
        <begin position="114"/>
        <end position="139"/>
    </location>
</feature>
<name>A0AA36H8T8_CYLNA</name>
<keyword evidence="2 5" id="KW-0812">Transmembrane</keyword>
<proteinExistence type="predicted"/>
<dbReference type="Pfam" id="PF15795">
    <property type="entry name" value="Spec3"/>
    <property type="match status" value="1"/>
</dbReference>
<keyword evidence="3 5" id="KW-1133">Transmembrane helix</keyword>
<dbReference type="GO" id="GO:0016020">
    <property type="term" value="C:membrane"/>
    <property type="evidence" value="ECO:0007669"/>
    <property type="project" value="UniProtKB-SubCell"/>
</dbReference>
<dbReference type="PANTHER" id="PTHR21676:SF6">
    <property type="entry name" value="PROTEIN STUM"/>
    <property type="match status" value="1"/>
</dbReference>
<accession>A0AA36H8T8</accession>
<comment type="caution">
    <text evidence="6">The sequence shown here is derived from an EMBL/GenBank/DDBJ whole genome shotgun (WGS) entry which is preliminary data.</text>
</comment>
<comment type="subcellular location">
    <subcellularLocation>
        <location evidence="1">Membrane</location>
        <topology evidence="1">Multi-pass membrane protein</topology>
    </subcellularLocation>
</comment>
<reference evidence="6" key="1">
    <citation type="submission" date="2023-07" db="EMBL/GenBank/DDBJ databases">
        <authorList>
            <consortium name="CYATHOMIX"/>
        </authorList>
    </citation>
    <scope>NUCLEOTIDE SEQUENCE</scope>
    <source>
        <strain evidence="6">N/A</strain>
    </source>
</reference>
<evidence type="ECO:0008006" key="8">
    <source>
        <dbReference type="Google" id="ProtNLM"/>
    </source>
</evidence>
<dbReference type="EMBL" id="CATQJL010000316">
    <property type="protein sequence ID" value="CAJ0606271.1"/>
    <property type="molecule type" value="Genomic_DNA"/>
</dbReference>
<evidence type="ECO:0000256" key="3">
    <source>
        <dbReference type="ARBA" id="ARBA00022989"/>
    </source>
</evidence>
<dbReference type="GO" id="GO:0019230">
    <property type="term" value="P:proprioception"/>
    <property type="evidence" value="ECO:0007669"/>
    <property type="project" value="TreeGrafter"/>
</dbReference>
<keyword evidence="7" id="KW-1185">Reference proteome</keyword>
<evidence type="ECO:0000256" key="5">
    <source>
        <dbReference type="SAM" id="Phobius"/>
    </source>
</evidence>
<evidence type="ECO:0000256" key="4">
    <source>
        <dbReference type="ARBA" id="ARBA00023136"/>
    </source>
</evidence>
<dbReference type="GO" id="GO:0071683">
    <property type="term" value="C:sensory dendrite"/>
    <property type="evidence" value="ECO:0007669"/>
    <property type="project" value="TreeGrafter"/>
</dbReference>
<sequence length="165" mass="18966">SLTTPWINWILSVWERFSPFYAPPPSFHSSVFMDFEEEPQAKTDPERISISIVQTPGRFRRAIPCMPLCLAVLCCFFNFIIPGLGTTIAAFSVWCCSDPTCETKFDSFCTNLLAALFQFITCPFIVGFVWSIIWGVLFIQIARKWFISSIDNRYSMLDVCPCSRW</sequence>
<dbReference type="AlphaFoldDB" id="A0AA36H8T8"/>
<dbReference type="PANTHER" id="PTHR21676">
    <property type="entry name" value="PROTEIN STUM"/>
    <property type="match status" value="1"/>
</dbReference>
<keyword evidence="4 5" id="KW-0472">Membrane</keyword>
<protein>
    <recommendedName>
        <fullName evidence="8">Stum, mechanosensory transduction mediator homolog</fullName>
    </recommendedName>
</protein>
<feature type="transmembrane region" description="Helical" evidence="5">
    <location>
        <begin position="68"/>
        <end position="94"/>
    </location>
</feature>
<feature type="non-terminal residue" evidence="6">
    <location>
        <position position="1"/>
    </location>
</feature>
<evidence type="ECO:0000313" key="7">
    <source>
        <dbReference type="Proteomes" id="UP001176961"/>
    </source>
</evidence>
<dbReference type="GO" id="GO:0050954">
    <property type="term" value="P:sensory perception of mechanical stimulus"/>
    <property type="evidence" value="ECO:0007669"/>
    <property type="project" value="TreeGrafter"/>
</dbReference>
<organism evidence="6 7">
    <name type="scientific">Cylicocyclus nassatus</name>
    <name type="common">Nematode worm</name>
    <dbReference type="NCBI Taxonomy" id="53992"/>
    <lineage>
        <taxon>Eukaryota</taxon>
        <taxon>Metazoa</taxon>
        <taxon>Ecdysozoa</taxon>
        <taxon>Nematoda</taxon>
        <taxon>Chromadorea</taxon>
        <taxon>Rhabditida</taxon>
        <taxon>Rhabditina</taxon>
        <taxon>Rhabditomorpha</taxon>
        <taxon>Strongyloidea</taxon>
        <taxon>Strongylidae</taxon>
        <taxon>Cylicocyclus</taxon>
    </lineage>
</organism>
<evidence type="ECO:0000313" key="6">
    <source>
        <dbReference type="EMBL" id="CAJ0606271.1"/>
    </source>
</evidence>
<evidence type="ECO:0000256" key="1">
    <source>
        <dbReference type="ARBA" id="ARBA00004141"/>
    </source>
</evidence>
<dbReference type="InterPro" id="IPR026673">
    <property type="entry name" value="SPEC3/Stum"/>
</dbReference>
<dbReference type="GO" id="GO:0042330">
    <property type="term" value="P:taxis"/>
    <property type="evidence" value="ECO:0007669"/>
    <property type="project" value="TreeGrafter"/>
</dbReference>